<dbReference type="GO" id="GO:0005886">
    <property type="term" value="C:plasma membrane"/>
    <property type="evidence" value="ECO:0007669"/>
    <property type="project" value="UniProtKB-SubCell"/>
</dbReference>
<keyword evidence="3 6" id="KW-0812">Transmembrane</keyword>
<name>A0A7T1AJE9_ATRLM</name>
<dbReference type="KEGG" id="alam:RT761_00198"/>
<organism evidence="8 9">
    <name type="scientific">Atribacter laminatus</name>
    <dbReference type="NCBI Taxonomy" id="2847778"/>
    <lineage>
        <taxon>Bacteria</taxon>
        <taxon>Pseudomonadati</taxon>
        <taxon>Atribacterota</taxon>
        <taxon>Atribacteria</taxon>
        <taxon>Atribacterales</taxon>
        <taxon>Atribacteraceae</taxon>
        <taxon>Atribacter</taxon>
    </lineage>
</organism>
<feature type="transmembrane region" description="Helical" evidence="6">
    <location>
        <begin position="67"/>
        <end position="88"/>
    </location>
</feature>
<evidence type="ECO:0000313" key="8">
    <source>
        <dbReference type="EMBL" id="QPM67010.1"/>
    </source>
</evidence>
<sequence>MKVNRALIADLSLAGVCLVWGGTFVMMKNLLGREAPLNVLFWRFAIATLFLLLILPKRIPDKKTFKYGLILGVALFGGYLSQTFGLVYTTPARSAFITGLSVILVPFFSFIFLRTKLKKETMIGVAMALVGLAFLTYNPTEFLKGQIFGDLLTLVGAAAYGLQIVLVEKFSQKSQALPLVIIEMGTVAFLSLLLAIPFRSLHFPAQWTDIGQFVFLGIAATGLAFAIQKVAQKHTTAIHVGIIFVLEPVFAAVVSYFLWQEKFTPRTIAGCFFIVAGILFAEISPRLFNHSPDSESTIFKSNSKPST</sequence>
<dbReference type="Pfam" id="PF00892">
    <property type="entry name" value="EamA"/>
    <property type="match status" value="2"/>
</dbReference>
<evidence type="ECO:0000256" key="4">
    <source>
        <dbReference type="ARBA" id="ARBA00022989"/>
    </source>
</evidence>
<accession>A0A7T1AJE9</accession>
<evidence type="ECO:0000313" key="9">
    <source>
        <dbReference type="Proteomes" id="UP000594463"/>
    </source>
</evidence>
<dbReference type="PANTHER" id="PTHR42920:SF5">
    <property type="entry name" value="EAMA DOMAIN-CONTAINING PROTEIN"/>
    <property type="match status" value="1"/>
</dbReference>
<reference evidence="8 9" key="1">
    <citation type="journal article" date="2021" name="Nat. Commun.">
        <title>Isolation of a member of the candidate phylum Atribacteria reveals a unique cell membrane structure.</title>
        <authorList>
            <person name="Taiki K."/>
            <person name="Nobu M.K."/>
            <person name="Kusada H."/>
            <person name="Meng X.-Y."/>
            <person name="Hosoki N."/>
            <person name="Uematsu K."/>
            <person name="Yoshioka H."/>
            <person name="Kamagata Y."/>
            <person name="Tamaki H."/>
        </authorList>
    </citation>
    <scope>NUCLEOTIDE SEQUENCE [LARGE SCALE GENOMIC DNA]</scope>
    <source>
        <strain evidence="8 9">RT761</strain>
    </source>
</reference>
<feature type="transmembrane region" description="Helical" evidence="6">
    <location>
        <begin position="7"/>
        <end position="27"/>
    </location>
</feature>
<evidence type="ECO:0000256" key="6">
    <source>
        <dbReference type="SAM" id="Phobius"/>
    </source>
</evidence>
<evidence type="ECO:0000256" key="2">
    <source>
        <dbReference type="ARBA" id="ARBA00022475"/>
    </source>
</evidence>
<evidence type="ECO:0000256" key="1">
    <source>
        <dbReference type="ARBA" id="ARBA00004651"/>
    </source>
</evidence>
<dbReference type="AlphaFoldDB" id="A0A7T1AJE9"/>
<evidence type="ECO:0000259" key="7">
    <source>
        <dbReference type="Pfam" id="PF00892"/>
    </source>
</evidence>
<feature type="transmembrane region" description="Helical" evidence="6">
    <location>
        <begin position="122"/>
        <end position="140"/>
    </location>
</feature>
<dbReference type="InterPro" id="IPR051258">
    <property type="entry name" value="Diverse_Substrate_Transporter"/>
</dbReference>
<dbReference type="EMBL" id="CP065383">
    <property type="protein sequence ID" value="QPM67010.1"/>
    <property type="molecule type" value="Genomic_DNA"/>
</dbReference>
<dbReference type="InterPro" id="IPR037185">
    <property type="entry name" value="EmrE-like"/>
</dbReference>
<evidence type="ECO:0000256" key="5">
    <source>
        <dbReference type="ARBA" id="ARBA00023136"/>
    </source>
</evidence>
<feature type="domain" description="EamA" evidence="7">
    <location>
        <begin position="8"/>
        <end position="136"/>
    </location>
</feature>
<keyword evidence="4 6" id="KW-1133">Transmembrane helix</keyword>
<dbReference type="RefSeq" id="WP_218112237.1">
    <property type="nucleotide sequence ID" value="NZ_CP065383.1"/>
</dbReference>
<dbReference type="Gene3D" id="1.10.3730.20">
    <property type="match status" value="1"/>
</dbReference>
<feature type="transmembrane region" description="Helical" evidence="6">
    <location>
        <begin position="239"/>
        <end position="259"/>
    </location>
</feature>
<dbReference type="PANTHER" id="PTHR42920">
    <property type="entry name" value="OS03G0707200 PROTEIN-RELATED"/>
    <property type="match status" value="1"/>
</dbReference>
<comment type="subcellular location">
    <subcellularLocation>
        <location evidence="1">Cell membrane</location>
        <topology evidence="1">Multi-pass membrane protein</topology>
    </subcellularLocation>
</comment>
<dbReference type="InterPro" id="IPR000620">
    <property type="entry name" value="EamA_dom"/>
</dbReference>
<feature type="transmembrane region" description="Helical" evidence="6">
    <location>
        <begin position="94"/>
        <end position="113"/>
    </location>
</feature>
<feature type="transmembrane region" description="Helical" evidence="6">
    <location>
        <begin position="39"/>
        <end position="55"/>
    </location>
</feature>
<gene>
    <name evidence="8" type="primary">yhbE</name>
    <name evidence="8" type="ORF">RT761_00198</name>
</gene>
<evidence type="ECO:0000256" key="3">
    <source>
        <dbReference type="ARBA" id="ARBA00022692"/>
    </source>
</evidence>
<feature type="transmembrane region" description="Helical" evidence="6">
    <location>
        <begin position="179"/>
        <end position="198"/>
    </location>
</feature>
<keyword evidence="9" id="KW-1185">Reference proteome</keyword>
<dbReference type="SUPFAM" id="SSF103481">
    <property type="entry name" value="Multidrug resistance efflux transporter EmrE"/>
    <property type="match status" value="2"/>
</dbReference>
<dbReference type="Proteomes" id="UP000594463">
    <property type="component" value="Chromosome"/>
</dbReference>
<keyword evidence="2" id="KW-1003">Cell membrane</keyword>
<keyword evidence="5 6" id="KW-0472">Membrane</keyword>
<feature type="domain" description="EamA" evidence="7">
    <location>
        <begin position="148"/>
        <end position="280"/>
    </location>
</feature>
<proteinExistence type="predicted"/>
<feature type="transmembrane region" description="Helical" evidence="6">
    <location>
        <begin position="210"/>
        <end position="227"/>
    </location>
</feature>
<protein>
    <submittedName>
        <fullName evidence="8">Putative inner membrane transporter YhbE</fullName>
    </submittedName>
</protein>
<feature type="transmembrane region" description="Helical" evidence="6">
    <location>
        <begin position="265"/>
        <end position="283"/>
    </location>
</feature>
<feature type="transmembrane region" description="Helical" evidence="6">
    <location>
        <begin position="146"/>
        <end position="167"/>
    </location>
</feature>